<organism evidence="2 3">
    <name type="scientific">Deminuibacter soli</name>
    <dbReference type="NCBI Taxonomy" id="2291815"/>
    <lineage>
        <taxon>Bacteria</taxon>
        <taxon>Pseudomonadati</taxon>
        <taxon>Bacteroidota</taxon>
        <taxon>Chitinophagia</taxon>
        <taxon>Chitinophagales</taxon>
        <taxon>Chitinophagaceae</taxon>
        <taxon>Deminuibacter</taxon>
    </lineage>
</organism>
<dbReference type="AlphaFoldDB" id="A0A3E1NLQ9"/>
<keyword evidence="1" id="KW-0812">Transmembrane</keyword>
<evidence type="ECO:0000256" key="1">
    <source>
        <dbReference type="SAM" id="Phobius"/>
    </source>
</evidence>
<dbReference type="EMBL" id="QTJU01000002">
    <property type="protein sequence ID" value="RFM28853.1"/>
    <property type="molecule type" value="Genomic_DNA"/>
</dbReference>
<evidence type="ECO:0000313" key="3">
    <source>
        <dbReference type="Proteomes" id="UP000261284"/>
    </source>
</evidence>
<keyword evidence="3" id="KW-1185">Reference proteome</keyword>
<sequence length="405" mass="47188">MAGQIFRAGKGSINSYFYQRKIGFMTNLNVIVGRMKRNYTFLYNRYSLKRTWIRNAVLLFLAILIYLAGYFPSAVEYWYSANWFKRIASIQRTLLGWLPFSAGDLLYISWGLALIIGVIQLFRVIFNKTFTWQWLWLKLSRLVGKLLFIYVFFYLVWGLNYSRLGIAYQLHLDEQPYSTPTLDSITQELLHKTNAARLQLGPDTNYVYPDYQEIITGTKEAYSKLEQQFPFLAYRRASIKPSMFSELLMYMGTAGYYNPFTGEAQVNIKVPPGDLPYITCHEVSHQLGYGDESEANFVGYLAAKAAGNPVFAYSVYTDLFRYANSELYLRDSSAARRNYRALDTLVKIDLRARRRYYLKYKNRAEPVISFFYGQYLKANHQPQGVDTYNAVTGWLVAYRKKYGEL</sequence>
<dbReference type="Proteomes" id="UP000261284">
    <property type="component" value="Unassembled WGS sequence"/>
</dbReference>
<dbReference type="Pfam" id="PF12725">
    <property type="entry name" value="DUF3810"/>
    <property type="match status" value="1"/>
</dbReference>
<comment type="caution">
    <text evidence="2">The sequence shown here is derived from an EMBL/GenBank/DDBJ whole genome shotgun (WGS) entry which is preliminary data.</text>
</comment>
<dbReference type="InterPro" id="IPR024294">
    <property type="entry name" value="DUF3810"/>
</dbReference>
<gene>
    <name evidence="2" type="ORF">DXN05_08760</name>
</gene>
<feature type="transmembrane region" description="Helical" evidence="1">
    <location>
        <begin position="105"/>
        <end position="126"/>
    </location>
</feature>
<proteinExistence type="predicted"/>
<reference evidence="2 3" key="1">
    <citation type="submission" date="2018-08" db="EMBL/GenBank/DDBJ databases">
        <title>Chitinophagaceae sp. K23C18032701, a novel bacterium isolated from forest soil.</title>
        <authorList>
            <person name="Wang C."/>
        </authorList>
    </citation>
    <scope>NUCLEOTIDE SEQUENCE [LARGE SCALE GENOMIC DNA]</scope>
    <source>
        <strain evidence="2 3">K23C18032701</strain>
    </source>
</reference>
<feature type="transmembrane region" description="Helical" evidence="1">
    <location>
        <begin position="52"/>
        <end position="71"/>
    </location>
</feature>
<evidence type="ECO:0000313" key="2">
    <source>
        <dbReference type="EMBL" id="RFM28853.1"/>
    </source>
</evidence>
<feature type="transmembrane region" description="Helical" evidence="1">
    <location>
        <begin position="147"/>
        <end position="168"/>
    </location>
</feature>
<keyword evidence="1" id="KW-1133">Transmembrane helix</keyword>
<accession>A0A3E1NLQ9</accession>
<name>A0A3E1NLQ9_9BACT</name>
<keyword evidence="1" id="KW-0472">Membrane</keyword>
<protein>
    <submittedName>
        <fullName evidence="2">DUF3810 domain-containing protein</fullName>
    </submittedName>
</protein>